<feature type="transmembrane region" description="Helical" evidence="1">
    <location>
        <begin position="333"/>
        <end position="350"/>
    </location>
</feature>
<dbReference type="PANTHER" id="PTHR31917:SF164">
    <property type="entry name" value="DUF724 DOMAIN-CONTAINING PROTEIN 7-LIKE"/>
    <property type="match status" value="1"/>
</dbReference>
<evidence type="ECO:0000256" key="2">
    <source>
        <dbReference type="SAM" id="SignalP"/>
    </source>
</evidence>
<dbReference type="PANTHER" id="PTHR31917">
    <property type="entry name" value="AGENET DOMAIN-CONTAINING PROTEIN-RELATED"/>
    <property type="match status" value="1"/>
</dbReference>
<organism evidence="4">
    <name type="scientific">Brassica napus</name>
    <name type="common">Rape</name>
    <dbReference type="NCBI Taxonomy" id="3708"/>
    <lineage>
        <taxon>Eukaryota</taxon>
        <taxon>Viridiplantae</taxon>
        <taxon>Streptophyta</taxon>
        <taxon>Embryophyta</taxon>
        <taxon>Tracheophyta</taxon>
        <taxon>Spermatophyta</taxon>
        <taxon>Magnoliopsida</taxon>
        <taxon>eudicotyledons</taxon>
        <taxon>Gunneridae</taxon>
        <taxon>Pentapetalae</taxon>
        <taxon>rosids</taxon>
        <taxon>malvids</taxon>
        <taxon>Brassicales</taxon>
        <taxon>Brassicaceae</taxon>
        <taxon>Brassiceae</taxon>
        <taxon>Brassica</taxon>
    </lineage>
</organism>
<dbReference type="AlphaFoldDB" id="A0A816KEJ2"/>
<dbReference type="EMBL" id="HG994366">
    <property type="protein sequence ID" value="CAF1918785.1"/>
    <property type="molecule type" value="Genomic_DNA"/>
</dbReference>
<name>A0A816KEJ2_BRANA</name>
<dbReference type="Pfam" id="PF05641">
    <property type="entry name" value="Agenet"/>
    <property type="match status" value="1"/>
</dbReference>
<gene>
    <name evidence="4" type="ORF">DARMORV10_C02P44170.1</name>
</gene>
<sequence>MYSVLFNIKLILLIMWDLLLSTEENIVQTLFEVGENVEIASGRKWYPGNVLKKDIRNGVEMVQVEYSTLFQDKNKKIKRLQESVYSDRIRPQPPSEKPEETKSLELMDNVEAYHNDGWCNARRVCFVNMMRDSIPELLALPKLKHPVGSEPKPKVTILSSQKSLTESEGRLWDLSHWMDHTHLHCLNRLRLRFILEFVVQRLKGPWNLGDIILSENYDMNMMRDSIPELLALPELKYPIGSEPKLKEPLDGSHASPLSQQVETQVEKEPSNQAHAAQTQFFSTNVTQQVKSSEKLVLNMFWNEPLNESHLHLHCLNRLKLRFILLTRHNTSNVWKLLYIFMMAFLIFCRLRKSN</sequence>
<keyword evidence="2" id="KW-0732">Signal</keyword>
<keyword evidence="1" id="KW-1133">Transmembrane helix</keyword>
<feature type="signal peptide" evidence="2">
    <location>
        <begin position="1"/>
        <end position="21"/>
    </location>
</feature>
<accession>A0A816KEJ2</accession>
<evidence type="ECO:0000259" key="3">
    <source>
        <dbReference type="Pfam" id="PF05641"/>
    </source>
</evidence>
<reference evidence="4" key="1">
    <citation type="submission" date="2021-01" db="EMBL/GenBank/DDBJ databases">
        <authorList>
            <consortium name="Genoscope - CEA"/>
            <person name="William W."/>
        </authorList>
    </citation>
    <scope>NUCLEOTIDE SEQUENCE</scope>
</reference>
<dbReference type="Proteomes" id="UP001295469">
    <property type="component" value="Chromosome C02"/>
</dbReference>
<feature type="domain" description="Agenet-like" evidence="3">
    <location>
        <begin position="34"/>
        <end position="94"/>
    </location>
</feature>
<protein>
    <submittedName>
        <fullName evidence="4">(rape) hypothetical protein</fullName>
    </submittedName>
</protein>
<dbReference type="InterPro" id="IPR008395">
    <property type="entry name" value="Agenet-like_dom"/>
</dbReference>
<feature type="chain" id="PRO_5032544501" evidence="2">
    <location>
        <begin position="22"/>
        <end position="354"/>
    </location>
</feature>
<keyword evidence="1" id="KW-0812">Transmembrane</keyword>
<evidence type="ECO:0000256" key="1">
    <source>
        <dbReference type="SAM" id="Phobius"/>
    </source>
</evidence>
<evidence type="ECO:0000313" key="4">
    <source>
        <dbReference type="EMBL" id="CAF1918785.1"/>
    </source>
</evidence>
<keyword evidence="1" id="KW-0472">Membrane</keyword>
<proteinExistence type="predicted"/>